<organism evidence="1 2">
    <name type="scientific">Microbacterium phage Ashton</name>
    <dbReference type="NCBI Taxonomy" id="2562366"/>
    <lineage>
        <taxon>Viruses</taxon>
        <taxon>Duplodnaviria</taxon>
        <taxon>Heunggongvirae</taxon>
        <taxon>Uroviricota</taxon>
        <taxon>Caudoviricetes</taxon>
        <taxon>Eekayvirinae</taxon>
        <taxon>Akonivirus</taxon>
        <taxon>Akonivirus akoni</taxon>
    </lineage>
</organism>
<reference evidence="1 2" key="1">
    <citation type="submission" date="2020-04" db="EMBL/GenBank/DDBJ databases">
        <authorList>
            <person name="Gonzalez R.M."/>
            <person name="Howells E.K."/>
            <person name="Otero L.A."/>
            <person name="Pollenz R.S."/>
            <person name="Robichaux K.C."/>
            <person name="Kistler A.L."/>
            <person name="Garlena R.A."/>
            <person name="Russell D.A."/>
            <person name="Pope W.H."/>
            <person name="Jacobs-Sera D."/>
            <person name="Hatfull G.F."/>
        </authorList>
    </citation>
    <scope>NUCLEOTIDE SEQUENCE [LARGE SCALE GENOMIC DNA]</scope>
</reference>
<sequence length="69" mass="7817">MAETLSVGKLVNSLPIAERLIKEAPKGQRDRLAHLAALSVSNQRARIKKLEEELDKTILVMTWLSKYDE</sequence>
<dbReference type="Proteomes" id="UP000501509">
    <property type="component" value="Segment"/>
</dbReference>
<accession>A0A6M3TAH9</accession>
<dbReference type="EMBL" id="MT310875">
    <property type="protein sequence ID" value="QJD51761.1"/>
    <property type="molecule type" value="Genomic_DNA"/>
</dbReference>
<name>A0A6M3TAH9_9CAUD</name>
<evidence type="ECO:0000313" key="2">
    <source>
        <dbReference type="Proteomes" id="UP000501509"/>
    </source>
</evidence>
<evidence type="ECO:0000313" key="1">
    <source>
        <dbReference type="EMBL" id="QJD51761.1"/>
    </source>
</evidence>
<proteinExistence type="predicted"/>
<protein>
    <submittedName>
        <fullName evidence="1">Uncharacterized protein</fullName>
    </submittedName>
</protein>
<gene>
    <name evidence="1" type="primary">22</name>
    <name evidence="1" type="ORF">SEA_ASHTON_22</name>
</gene>